<keyword evidence="3" id="KW-0223">Dioxygenase</keyword>
<comment type="similarity">
    <text evidence="1">Belongs to the TfdA dioxygenase family.</text>
</comment>
<evidence type="ECO:0000313" key="8">
    <source>
        <dbReference type="Proteomes" id="UP000695022"/>
    </source>
</evidence>
<organism evidence="8 9">
    <name type="scientific">Priapulus caudatus</name>
    <name type="common">Priapulid worm</name>
    <dbReference type="NCBI Taxonomy" id="37621"/>
    <lineage>
        <taxon>Eukaryota</taxon>
        <taxon>Metazoa</taxon>
        <taxon>Ecdysozoa</taxon>
        <taxon>Scalidophora</taxon>
        <taxon>Priapulida</taxon>
        <taxon>Priapulimorpha</taxon>
        <taxon>Priapulimorphida</taxon>
        <taxon>Priapulidae</taxon>
        <taxon>Priapulus</taxon>
    </lineage>
</organism>
<proteinExistence type="inferred from homology"/>
<evidence type="ECO:0000259" key="7">
    <source>
        <dbReference type="Pfam" id="PF02668"/>
    </source>
</evidence>
<dbReference type="Gene3D" id="3.60.130.10">
    <property type="entry name" value="Clavaminate synthase-like"/>
    <property type="match status" value="1"/>
</dbReference>
<dbReference type="InterPro" id="IPR051178">
    <property type="entry name" value="TfdA_dioxygenase"/>
</dbReference>
<reference evidence="9" key="1">
    <citation type="submission" date="2025-08" db="UniProtKB">
        <authorList>
            <consortium name="RefSeq"/>
        </authorList>
    </citation>
    <scope>IDENTIFICATION</scope>
</reference>
<keyword evidence="8" id="KW-1185">Reference proteome</keyword>
<dbReference type="Pfam" id="PF02668">
    <property type="entry name" value="TauD"/>
    <property type="match status" value="1"/>
</dbReference>
<feature type="domain" description="TauD/TfdA-like" evidence="7">
    <location>
        <begin position="66"/>
        <end position="317"/>
    </location>
</feature>
<feature type="chain" id="PRO_5046413297" evidence="6">
    <location>
        <begin position="17"/>
        <end position="336"/>
    </location>
</feature>
<sequence>MQLLLTVFVAIGIASSHQKIGAFGYDCETLNLIGACIDLPALENITECDIHSLKPTNAYHMKPMKLGVAVYGIDLKKPVSEETIIQIKYDLLKHRLLIFKNQGIVPAERQVSLMEQFGRVISLHPKHPDSPHHGVLRISNHFRHGYQKVGVSAWHTDGFFVERPYSYVAFHIISISMNGDTWFLPINELLTRVDKETLQRWDRLWYLSSILNVTNPILFAHPILKMPTLNIHLNMVKHFIWDMNTPQERHTEPNETQQIINDMSAVLYDEISALQYTHKWEKGDFIVFDNNAILHKASPGTQVMPHKDGIRIMHRTTVEGHCPLEKEYEHYRNSYN</sequence>
<dbReference type="InterPro" id="IPR003819">
    <property type="entry name" value="TauD/TfdA-like"/>
</dbReference>
<evidence type="ECO:0000256" key="4">
    <source>
        <dbReference type="ARBA" id="ARBA00023002"/>
    </source>
</evidence>
<dbReference type="RefSeq" id="XP_014669205.1">
    <property type="nucleotide sequence ID" value="XM_014813719.1"/>
</dbReference>
<accession>A0ABM1EAI4</accession>
<keyword evidence="5" id="KW-0408">Iron</keyword>
<evidence type="ECO:0000256" key="3">
    <source>
        <dbReference type="ARBA" id="ARBA00022964"/>
    </source>
</evidence>
<keyword evidence="6" id="KW-0732">Signal</keyword>
<protein>
    <submittedName>
        <fullName evidence="9">Alpha-ketoglutarate-dependent sulfate ester dioxygenase-like</fullName>
    </submittedName>
</protein>
<gene>
    <name evidence="9" type="primary">LOC106810385</name>
</gene>
<dbReference type="GeneID" id="106810385"/>
<name>A0ABM1EAI4_PRICU</name>
<feature type="signal peptide" evidence="6">
    <location>
        <begin position="1"/>
        <end position="16"/>
    </location>
</feature>
<evidence type="ECO:0000256" key="1">
    <source>
        <dbReference type="ARBA" id="ARBA00005896"/>
    </source>
</evidence>
<keyword evidence="4" id="KW-0560">Oxidoreductase</keyword>
<dbReference type="SUPFAM" id="SSF51197">
    <property type="entry name" value="Clavaminate synthase-like"/>
    <property type="match status" value="1"/>
</dbReference>
<dbReference type="PANTHER" id="PTHR43779">
    <property type="entry name" value="DIOXYGENASE RV0097-RELATED"/>
    <property type="match status" value="1"/>
</dbReference>
<evidence type="ECO:0000313" key="9">
    <source>
        <dbReference type="RefSeq" id="XP_014669205.1"/>
    </source>
</evidence>
<dbReference type="InterPro" id="IPR042098">
    <property type="entry name" value="TauD-like_sf"/>
</dbReference>
<evidence type="ECO:0000256" key="2">
    <source>
        <dbReference type="ARBA" id="ARBA00022723"/>
    </source>
</evidence>
<evidence type="ECO:0000256" key="5">
    <source>
        <dbReference type="ARBA" id="ARBA00023004"/>
    </source>
</evidence>
<evidence type="ECO:0000256" key="6">
    <source>
        <dbReference type="SAM" id="SignalP"/>
    </source>
</evidence>
<keyword evidence="2" id="KW-0479">Metal-binding</keyword>
<dbReference type="PANTHER" id="PTHR43779:SF3">
    <property type="entry name" value="(3R)-3-[(CARBOXYMETHYL)AMINO]FATTY ACID OXYGENASE_DECARBOXYLASE"/>
    <property type="match status" value="1"/>
</dbReference>
<dbReference type="Proteomes" id="UP000695022">
    <property type="component" value="Unplaced"/>
</dbReference>